<dbReference type="InterPro" id="IPR050982">
    <property type="entry name" value="Auxin_biosynth/cation_transpt"/>
</dbReference>
<gene>
    <name evidence="2" type="ORF">FB566_4652</name>
</gene>
<protein>
    <submittedName>
        <fullName evidence="2">Putative flavoprotein involved in K+ transport</fullName>
    </submittedName>
</protein>
<reference evidence="2 3" key="1">
    <citation type="submission" date="2019-06" db="EMBL/GenBank/DDBJ databases">
        <title>Sequencing the genomes of 1000 actinobacteria strains.</title>
        <authorList>
            <person name="Klenk H.-P."/>
        </authorList>
    </citation>
    <scope>NUCLEOTIDE SEQUENCE [LARGE SCALE GENOMIC DNA]</scope>
    <source>
        <strain evidence="2 3">DSM 45928</strain>
    </source>
</reference>
<dbReference type="InParanoid" id="A0A543B2J6"/>
<evidence type="ECO:0000313" key="2">
    <source>
        <dbReference type="EMBL" id="TQL79051.1"/>
    </source>
</evidence>
<accession>A0A543B2J6</accession>
<organism evidence="2 3">
    <name type="scientific">Stackebrandtia endophytica</name>
    <dbReference type="NCBI Taxonomy" id="1496996"/>
    <lineage>
        <taxon>Bacteria</taxon>
        <taxon>Bacillati</taxon>
        <taxon>Actinomycetota</taxon>
        <taxon>Actinomycetes</taxon>
        <taxon>Glycomycetales</taxon>
        <taxon>Glycomycetaceae</taxon>
        <taxon>Stackebrandtia</taxon>
    </lineage>
</organism>
<dbReference type="PANTHER" id="PTHR43539:SF78">
    <property type="entry name" value="FLAVIN-CONTAINING MONOOXYGENASE"/>
    <property type="match status" value="1"/>
</dbReference>
<dbReference type="InterPro" id="IPR036188">
    <property type="entry name" value="FAD/NAD-bd_sf"/>
</dbReference>
<dbReference type="GO" id="GO:0050660">
    <property type="term" value="F:flavin adenine dinucleotide binding"/>
    <property type="evidence" value="ECO:0007669"/>
    <property type="project" value="TreeGrafter"/>
</dbReference>
<dbReference type="SUPFAM" id="SSF51905">
    <property type="entry name" value="FAD/NAD(P)-binding domain"/>
    <property type="match status" value="2"/>
</dbReference>
<dbReference type="PANTHER" id="PTHR43539">
    <property type="entry name" value="FLAVIN-BINDING MONOOXYGENASE-LIKE PROTEIN (AFU_ORTHOLOGUE AFUA_4G09220)"/>
    <property type="match status" value="1"/>
</dbReference>
<dbReference type="RefSeq" id="WP_170183434.1">
    <property type="nucleotide sequence ID" value="NZ_JBHTGS010000002.1"/>
</dbReference>
<dbReference type="Gene3D" id="3.50.50.60">
    <property type="entry name" value="FAD/NAD(P)-binding domain"/>
    <property type="match status" value="1"/>
</dbReference>
<sequence>MNTSIPHYPVVVIGGGQSGLAAAGALRHAGTDPVVLEAGATAQGSWPDYYDSLKAFSPNRFNSMPGLDFGGNPDGYPTRDEVAHYLARYAESIGLHIRTDARVTEVTEEPDGFGVHIAGQQMVTANAVIAASGSFGRPNRPPLTGQDGFGGELLHVAEYRNPAPFAGKRVVVVGGGNSAVQVACELAEVATVTVASLEPFHLVPQQLNGRDAHHLLVAGFDHLPPHWLAQLAGGPLVMDVGGYAEMFASGAVDRRPMFSELTSDGVRWDDGETEFVDTVILATGYRPDLGYLRGLGALDGDAAPLHVGGLSTTHVGLGYIGLELQRSFASNTLRGVARDAEAIAPAIAAVANGAHRLSM</sequence>
<evidence type="ECO:0000313" key="3">
    <source>
        <dbReference type="Proteomes" id="UP000317043"/>
    </source>
</evidence>
<dbReference type="Proteomes" id="UP000317043">
    <property type="component" value="Unassembled WGS sequence"/>
</dbReference>
<dbReference type="FunCoup" id="A0A543B2J6">
    <property type="interactions" value="22"/>
</dbReference>
<dbReference type="Pfam" id="PF13738">
    <property type="entry name" value="Pyr_redox_3"/>
    <property type="match status" value="1"/>
</dbReference>
<name>A0A543B2J6_9ACTN</name>
<comment type="caution">
    <text evidence="2">The sequence shown here is derived from an EMBL/GenBank/DDBJ whole genome shotgun (WGS) entry which is preliminary data.</text>
</comment>
<evidence type="ECO:0000256" key="1">
    <source>
        <dbReference type="ARBA" id="ARBA00023002"/>
    </source>
</evidence>
<dbReference type="AlphaFoldDB" id="A0A543B2J6"/>
<dbReference type="PRINTS" id="PR00368">
    <property type="entry name" value="FADPNR"/>
</dbReference>
<proteinExistence type="predicted"/>
<dbReference type="PRINTS" id="PR00469">
    <property type="entry name" value="PNDRDTASEII"/>
</dbReference>
<keyword evidence="1" id="KW-0560">Oxidoreductase</keyword>
<dbReference type="GO" id="GO:0004497">
    <property type="term" value="F:monooxygenase activity"/>
    <property type="evidence" value="ECO:0007669"/>
    <property type="project" value="TreeGrafter"/>
</dbReference>
<keyword evidence="3" id="KW-1185">Reference proteome</keyword>
<dbReference type="EMBL" id="VFOW01000001">
    <property type="protein sequence ID" value="TQL79051.1"/>
    <property type="molecule type" value="Genomic_DNA"/>
</dbReference>